<feature type="domain" description="Kazal-like" evidence="2">
    <location>
        <begin position="195"/>
        <end position="245"/>
    </location>
</feature>
<dbReference type="Pfam" id="PF07648">
    <property type="entry name" value="Kazal_2"/>
    <property type="match status" value="7"/>
</dbReference>
<dbReference type="PROSITE" id="PS00282">
    <property type="entry name" value="KAZAL_1"/>
    <property type="match status" value="6"/>
</dbReference>
<dbReference type="InterPro" id="IPR053265">
    <property type="entry name" value="Serpin"/>
</dbReference>
<sequence>MAGEKCLTFCAAVAFLTIYHGMITGSLAQDGGLSGDVSTGVAAVCGTCTIDYTPVCGEDNNTYSNNCYAECLLGQGSWTPGRCPHELNPVAGCIGTAKCANNPCEQRWPSTCQNRLPADAVCFLNACSGIEYQGQLLVPCAPLWVDPATKRVIRCNDTETQPCKCSREYNPVCGSDRVTYANNCTAACALGQDGIWTEGECKASCICTKEYRPVCGSDGRTYGNKCMAACELGTNGTWTEGACRSPPPPSCKCSREYNPVCGSDGVTYANNCTAACALGQGGTWTEGECKAPCICTEEYRPVCGSDGRTYGNKCMAACELGTNGTWTEGACRSPPPPSCKCSREYNPVCGSDGVTYANNCTAACALGQGGTWTEGECKAPCICTEEYRPVCGSDGRTYGNKCMAACELGTNGTWTEGACQVPPALLQASHPCLGNVKCKRNTCSDVCANVPSGAVCFQNTCTGQSLNGEPVDPCAAVWVDPDTGKAVVCPFEAIKPNISCFSNETVQCFVDPCAVSSCPADPTAGCIANYCAIGTIGDRLIGPCEAVYVDSDGNPVDCTAVDSEPAITCPKGKTVQCFADPCAVSSCPANPSARCLASYCSEGTFQGQPVGPCEAVYVDSEGNRVNCTAPFEDCICTMQYDPVCGTNNRTYGNACEAACAKQEVAYNGPCMSLPSCPKGKTVQCFADPCAVSSCPANPSARCLASYCSEGTFQGQPVGPCEAVYVDSEGNRVNCTTSVDDVYACAPNSPLFKCNTPLPCENATCPSNPGAKCIVKPCIGTYRGINLPPCAPIWVTNDTNELVYTCGAVALADTICPASNAKVRCSTDPCSVPAPPGCSGATEAGAVCTAVSCIGGALRDGTPVRPCSAVWRQANGTLSVCNSNTPYIRPDCICPALWRPVCTTKGFMFDNPCSASCPKGKTVQCFADPCAVSSCPANPSARCLASYCSEGTFQGQPVGPCEAVYVDSEGNRVNCTAPFEDCICTMQYDPVCGTNNRTYGNACEAACAKQEVAYNGPCVSLPSCPKGKTVECFADPCAVSSCPANPSARCLASYCSEGTFQGQPVGPCEAVYVDSEGNRVNCTAPFEDCICTMQYDPVCGTNNRTYGNACEAACAKQEVAYTGPCMSLPSCPKGKTVECFADPCAVSSCPANPSARCLASYCSEGTFQGQPVGPCEAVYVDSEGNRVNCTAPFESIYSCSPNSPRFLCKSPSPCANATCPAFANAECIVKPCTSTYHGVDLPACSAIWYDPIMDKLVDADSCEGAAFKDCQCPYTYDPVCGKFNRTYRTFPSSCAATCAGVTTIQKTGKCQHCNGQECTIGKLNDYCMLQAPSETQCWSVKYECQSIRGGPADGFIGSCLPKANISSPAAKKVAPTVATPSNRRRHRHLLEASEDV</sequence>
<dbReference type="InterPro" id="IPR002350">
    <property type="entry name" value="Kazal_dom"/>
</dbReference>
<dbReference type="eggNOG" id="KOG3509">
    <property type="taxonomic scope" value="Eukaryota"/>
</dbReference>
<feature type="chain" id="PRO_5003124081" description="Kazal-like domain-containing protein" evidence="1">
    <location>
        <begin position="29"/>
        <end position="1395"/>
    </location>
</feature>
<feature type="domain" description="Kazal-like" evidence="2">
    <location>
        <begin position="334"/>
        <end position="369"/>
    </location>
</feature>
<dbReference type="InParanoid" id="D8U187"/>
<evidence type="ECO:0000313" key="4">
    <source>
        <dbReference type="Proteomes" id="UP000001058"/>
    </source>
</evidence>
<dbReference type="PANTHER" id="PTHR21131">
    <property type="entry name" value="SERINE-TYPE ENDOPEPTIDASE INHIBITOR"/>
    <property type="match status" value="1"/>
</dbReference>
<keyword evidence="1" id="KW-0732">Signal</keyword>
<dbReference type="CDD" id="cd00104">
    <property type="entry name" value="KAZAL_FS"/>
    <property type="match status" value="8"/>
</dbReference>
<dbReference type="Gene3D" id="3.30.60.30">
    <property type="match status" value="11"/>
</dbReference>
<feature type="domain" description="Kazal-like" evidence="2">
    <location>
        <begin position="1263"/>
        <end position="1311"/>
    </location>
</feature>
<feature type="domain" description="Kazal-like" evidence="2">
    <location>
        <begin position="283"/>
        <end position="333"/>
    </location>
</feature>
<feature type="domain" description="Kazal-like" evidence="2">
    <location>
        <begin position="621"/>
        <end position="672"/>
    </location>
</feature>
<dbReference type="Proteomes" id="UP000001058">
    <property type="component" value="Unassembled WGS sequence"/>
</dbReference>
<dbReference type="OrthoDB" id="542940at2759"/>
<proteinExistence type="predicted"/>
<feature type="domain" description="Kazal-like" evidence="2">
    <location>
        <begin position="1075"/>
        <end position="1126"/>
    </location>
</feature>
<feature type="domain" description="Kazal-like" evidence="2">
    <location>
        <begin position="149"/>
        <end position="193"/>
    </location>
</feature>
<feature type="domain" description="Kazal-like" evidence="2">
    <location>
        <begin position="246"/>
        <end position="281"/>
    </location>
</feature>
<dbReference type="RefSeq" id="XP_002952371.1">
    <property type="nucleotide sequence ID" value="XM_002952325.1"/>
</dbReference>
<reference evidence="3 4" key="1">
    <citation type="journal article" date="2010" name="Science">
        <title>Genomic analysis of organismal complexity in the multicellular green alga Volvox carteri.</title>
        <authorList>
            <person name="Prochnik S.E."/>
            <person name="Umen J."/>
            <person name="Nedelcu A.M."/>
            <person name="Hallmann A."/>
            <person name="Miller S.M."/>
            <person name="Nishii I."/>
            <person name="Ferris P."/>
            <person name="Kuo A."/>
            <person name="Mitros T."/>
            <person name="Fritz-Laylin L.K."/>
            <person name="Hellsten U."/>
            <person name="Chapman J."/>
            <person name="Simakov O."/>
            <person name="Rensing S.A."/>
            <person name="Terry A."/>
            <person name="Pangilinan J."/>
            <person name="Kapitonov V."/>
            <person name="Jurka J."/>
            <person name="Salamov A."/>
            <person name="Shapiro H."/>
            <person name="Schmutz J."/>
            <person name="Grimwood J."/>
            <person name="Lindquist E."/>
            <person name="Lucas S."/>
            <person name="Grigoriev I.V."/>
            <person name="Schmitt R."/>
            <person name="Kirk D."/>
            <person name="Rokhsar D.S."/>
        </authorList>
    </citation>
    <scope>NUCLEOTIDE SEQUENCE [LARGE SCALE GENOMIC DNA]</scope>
    <source>
        <strain evidence="4">f. Nagariensis / Eve</strain>
    </source>
</reference>
<feature type="signal peptide" evidence="1">
    <location>
        <begin position="1"/>
        <end position="28"/>
    </location>
</feature>
<feature type="domain" description="Kazal-like" evidence="2">
    <location>
        <begin position="874"/>
        <end position="931"/>
    </location>
</feature>
<feature type="domain" description="Kazal-like" evidence="2">
    <location>
        <begin position="39"/>
        <end position="85"/>
    </location>
</feature>
<name>D8U187_VOLCA</name>
<dbReference type="GeneID" id="9628698"/>
<gene>
    <name evidence="3" type="ORF">VOLCADRAFT_93060</name>
</gene>
<evidence type="ECO:0000259" key="2">
    <source>
        <dbReference type="PROSITE" id="PS51465"/>
    </source>
</evidence>
<protein>
    <recommendedName>
        <fullName evidence="2">Kazal-like domain-containing protein</fullName>
    </recommendedName>
</protein>
<dbReference type="EMBL" id="GL378350">
    <property type="protein sequence ID" value="EFJ46514.1"/>
    <property type="molecule type" value="Genomic_DNA"/>
</dbReference>
<dbReference type="InterPro" id="IPR036058">
    <property type="entry name" value="Kazal_dom_sf"/>
</dbReference>
<dbReference type="Pfam" id="PF00050">
    <property type="entry name" value="Kazal_1"/>
    <property type="match status" value="5"/>
</dbReference>
<evidence type="ECO:0000256" key="1">
    <source>
        <dbReference type="SAM" id="SignalP"/>
    </source>
</evidence>
<dbReference type="KEGG" id="vcn:VOLCADRAFT_93060"/>
<dbReference type="PROSITE" id="PS51465">
    <property type="entry name" value="KAZAL_2"/>
    <property type="match status" value="12"/>
</dbReference>
<dbReference type="STRING" id="3068.D8U187"/>
<accession>D8U187</accession>
<dbReference type="PANTHER" id="PTHR21131:SF0">
    <property type="entry name" value="GEO10195P1-RELATED"/>
    <property type="match status" value="1"/>
</dbReference>
<evidence type="ECO:0000313" key="3">
    <source>
        <dbReference type="EMBL" id="EFJ46514.1"/>
    </source>
</evidence>
<keyword evidence="4" id="KW-1185">Reference proteome</keyword>
<dbReference type="SUPFAM" id="SSF100895">
    <property type="entry name" value="Kazal-type serine protease inhibitors"/>
    <property type="match status" value="10"/>
</dbReference>
<dbReference type="SMART" id="SM00280">
    <property type="entry name" value="KAZAL"/>
    <property type="match status" value="12"/>
</dbReference>
<feature type="domain" description="Kazal-like" evidence="2">
    <location>
        <begin position="968"/>
        <end position="1019"/>
    </location>
</feature>
<feature type="domain" description="Kazal-like" evidence="2">
    <location>
        <begin position="371"/>
        <end position="421"/>
    </location>
</feature>
<organism evidence="4">
    <name type="scientific">Volvox carteri f. nagariensis</name>
    <dbReference type="NCBI Taxonomy" id="3068"/>
    <lineage>
        <taxon>Eukaryota</taxon>
        <taxon>Viridiplantae</taxon>
        <taxon>Chlorophyta</taxon>
        <taxon>core chlorophytes</taxon>
        <taxon>Chlorophyceae</taxon>
        <taxon>CS clade</taxon>
        <taxon>Chlamydomonadales</taxon>
        <taxon>Volvocaceae</taxon>
        <taxon>Volvox</taxon>
    </lineage>
</organism>